<proteinExistence type="predicted"/>
<dbReference type="VEuPathDB" id="FungiDB:Bcin01g10020"/>
<evidence type="ECO:0000256" key="1">
    <source>
        <dbReference type="SAM" id="MobiDB-lite"/>
    </source>
</evidence>
<dbReference type="EMBL" id="CP009805">
    <property type="protein sequence ID" value="ATZ46396.1"/>
    <property type="molecule type" value="Genomic_DNA"/>
</dbReference>
<organism evidence="3 4">
    <name type="scientific">Botryotinia fuckeliana (strain B05.10)</name>
    <name type="common">Noble rot fungus</name>
    <name type="synonym">Botrytis cinerea</name>
    <dbReference type="NCBI Taxonomy" id="332648"/>
    <lineage>
        <taxon>Eukaryota</taxon>
        <taxon>Fungi</taxon>
        <taxon>Dikarya</taxon>
        <taxon>Ascomycota</taxon>
        <taxon>Pezizomycotina</taxon>
        <taxon>Leotiomycetes</taxon>
        <taxon>Helotiales</taxon>
        <taxon>Sclerotiniaceae</taxon>
        <taxon>Botrytis</taxon>
    </lineage>
</organism>
<dbReference type="AlphaFoldDB" id="A0A384J711"/>
<evidence type="ECO:0000313" key="4">
    <source>
        <dbReference type="Proteomes" id="UP000001798"/>
    </source>
</evidence>
<accession>A0A384J711</accession>
<dbReference type="PANTHER" id="PTHR33112:SF16">
    <property type="entry name" value="HETEROKARYON INCOMPATIBILITY DOMAIN-CONTAINING PROTEIN"/>
    <property type="match status" value="1"/>
</dbReference>
<dbReference type="KEGG" id="bfu:BCIN_01g10020"/>
<sequence length="848" mass="95172">MLSRLLNSTLERLSVKEESTPLESPKDLYPTLSFPPPHPVGKGTRSICARCLTLLSHVIKLYGDGTKHDKLQIVHSQSIQVRDFRPRHRSVWIHPKDDPEEDPLDENCVICAKIRILFDAMQAHVSFEPSLRDAPYEDWSLTWAGNIDIPDGCLSVLVTAKHKGGFSWGIGGFKVYPGAENDTVQIPVSEETSRDYPVIVPLDLQDSTVQDTNIVQPESVAFCSTVSAGTMTGVRLWTQNCTNSHTKCRRIFRNGGKDQYEPESDWFPDRLLKITRDDTEPGYSDISARLVLRSDPDDFLPGWKGLGYVSLSHSWGPSPDPSAPLGGRVGAVLTESNLALWRVDLPLDDLPLTFRHAIIVCVSLGFQYIWIDSLCIIQDSLEDWKEQSAMMRDVYKFAWLNIAALSTASDYEGFINEYRDPRVEFGFRASFASILGHDLGQQNADNGDCLLLSGVAKLLWNFSSDIPGNTVSNAPLFKRAWVYQERSLARRTLAFAKNSVYWACDEHTGGEQPEWSGIEGSSLRRTLHSVRETSALNPPSEEQLLRLLKEFETTWQSTVASYTRCKLTKSIDKLIAVSSVAQELAEMMPQRYLAGLYDFNLVYQMTWVNIDGRTTPPRKRVGDSEYVAPSWSWASVEAPIHKYIITASGVSPKYESTPGTKQFVLANVLAADVALETEYLFGLVKAGWMRIRGRLNRVTASYKRAPSWNAWENSVSLIDEHTGQGLWFTGDTVEAYELIRWNMGIRSLVWMPLLISFDSTVSCQCIFLVEVDASDQIGDDGKFVKPGEKVYRRVGSGHFGRVTSSIYQDKLLMELGTYPVILQRDGLGQILANGFKRSEDGFEQIVII</sequence>
<gene>
    <name evidence="3" type="ORF">BCIN_01g10020</name>
</gene>
<dbReference type="InterPro" id="IPR010730">
    <property type="entry name" value="HET"/>
</dbReference>
<dbReference type="PANTHER" id="PTHR33112">
    <property type="entry name" value="DOMAIN PROTEIN, PUTATIVE-RELATED"/>
    <property type="match status" value="1"/>
</dbReference>
<dbReference type="OrthoDB" id="2958217at2759"/>
<evidence type="ECO:0000259" key="2">
    <source>
        <dbReference type="Pfam" id="PF06985"/>
    </source>
</evidence>
<feature type="region of interest" description="Disordered" evidence="1">
    <location>
        <begin position="14"/>
        <end position="35"/>
    </location>
</feature>
<dbReference type="Pfam" id="PF06985">
    <property type="entry name" value="HET"/>
    <property type="match status" value="1"/>
</dbReference>
<dbReference type="GeneID" id="5437129"/>
<feature type="domain" description="Heterokaryon incompatibility" evidence="2">
    <location>
        <begin position="308"/>
        <end position="485"/>
    </location>
</feature>
<name>A0A384J711_BOTFB</name>
<reference evidence="3 4" key="3">
    <citation type="journal article" date="2017" name="Mol. Plant Pathol.">
        <title>A gapless genome sequence of the fungus Botrytis cinerea.</title>
        <authorList>
            <person name="Van Kan J.A."/>
            <person name="Stassen J.H."/>
            <person name="Mosbach A."/>
            <person name="Van Der Lee T.A."/>
            <person name="Faino L."/>
            <person name="Farmer A.D."/>
            <person name="Papasotiriou D.G."/>
            <person name="Zhou S."/>
            <person name="Seidl M.F."/>
            <person name="Cottam E."/>
            <person name="Edel D."/>
            <person name="Hahn M."/>
            <person name="Schwartz D.C."/>
            <person name="Dietrich R.A."/>
            <person name="Widdison S."/>
            <person name="Scalliet G."/>
        </authorList>
    </citation>
    <scope>NUCLEOTIDE SEQUENCE [LARGE SCALE GENOMIC DNA]</scope>
    <source>
        <strain evidence="3 4">B05.10</strain>
    </source>
</reference>
<reference evidence="3 4" key="1">
    <citation type="journal article" date="2011" name="PLoS Genet.">
        <title>Genomic analysis of the necrotrophic fungal pathogens Sclerotinia sclerotiorum and Botrytis cinerea.</title>
        <authorList>
            <person name="Amselem J."/>
            <person name="Cuomo C.A."/>
            <person name="van Kan J.A."/>
            <person name="Viaud M."/>
            <person name="Benito E.P."/>
            <person name="Couloux A."/>
            <person name="Coutinho P.M."/>
            <person name="de Vries R.P."/>
            <person name="Dyer P.S."/>
            <person name="Fillinger S."/>
            <person name="Fournier E."/>
            <person name="Gout L."/>
            <person name="Hahn M."/>
            <person name="Kohn L."/>
            <person name="Lapalu N."/>
            <person name="Plummer K.M."/>
            <person name="Pradier J.M."/>
            <person name="Quevillon E."/>
            <person name="Sharon A."/>
            <person name="Simon A."/>
            <person name="ten Have A."/>
            <person name="Tudzynski B."/>
            <person name="Tudzynski P."/>
            <person name="Wincker P."/>
            <person name="Andrew M."/>
            <person name="Anthouard V."/>
            <person name="Beever R.E."/>
            <person name="Beffa R."/>
            <person name="Benoit I."/>
            <person name="Bouzid O."/>
            <person name="Brault B."/>
            <person name="Chen Z."/>
            <person name="Choquer M."/>
            <person name="Collemare J."/>
            <person name="Cotton P."/>
            <person name="Danchin E.G."/>
            <person name="Da Silva C."/>
            <person name="Gautier A."/>
            <person name="Giraud C."/>
            <person name="Giraud T."/>
            <person name="Gonzalez C."/>
            <person name="Grossetete S."/>
            <person name="Guldener U."/>
            <person name="Henrissat B."/>
            <person name="Howlett B.J."/>
            <person name="Kodira C."/>
            <person name="Kretschmer M."/>
            <person name="Lappartient A."/>
            <person name="Leroch M."/>
            <person name="Levis C."/>
            <person name="Mauceli E."/>
            <person name="Neuveglise C."/>
            <person name="Oeser B."/>
            <person name="Pearson M."/>
            <person name="Poulain J."/>
            <person name="Poussereau N."/>
            <person name="Quesneville H."/>
            <person name="Rascle C."/>
            <person name="Schumacher J."/>
            <person name="Segurens B."/>
            <person name="Sexton A."/>
            <person name="Silva E."/>
            <person name="Sirven C."/>
            <person name="Soanes D.M."/>
            <person name="Talbot N.J."/>
            <person name="Templeton M."/>
            <person name="Yandava C."/>
            <person name="Yarden O."/>
            <person name="Zeng Q."/>
            <person name="Rollins J.A."/>
            <person name="Lebrun M.H."/>
            <person name="Dickman M."/>
        </authorList>
    </citation>
    <scope>NUCLEOTIDE SEQUENCE [LARGE SCALE GENOMIC DNA]</scope>
    <source>
        <strain evidence="3 4">B05.10</strain>
    </source>
</reference>
<dbReference type="Proteomes" id="UP000001798">
    <property type="component" value="Chromosome 1"/>
</dbReference>
<keyword evidence="4" id="KW-1185">Reference proteome</keyword>
<reference evidence="3 4" key="2">
    <citation type="journal article" date="2012" name="Eukaryot. Cell">
        <title>Genome update of Botrytis cinerea strains B05.10 and T4.</title>
        <authorList>
            <person name="Staats M."/>
            <person name="van Kan J.A."/>
        </authorList>
    </citation>
    <scope>NUCLEOTIDE SEQUENCE [LARGE SCALE GENOMIC DNA]</scope>
    <source>
        <strain evidence="3 4">B05.10</strain>
    </source>
</reference>
<dbReference type="RefSeq" id="XP_024546647.1">
    <property type="nucleotide sequence ID" value="XM_024690877.1"/>
</dbReference>
<protein>
    <recommendedName>
        <fullName evidence="2">Heterokaryon incompatibility domain-containing protein</fullName>
    </recommendedName>
</protein>
<evidence type="ECO:0000313" key="3">
    <source>
        <dbReference type="EMBL" id="ATZ46396.1"/>
    </source>
</evidence>